<dbReference type="Proteomes" id="UP000320857">
    <property type="component" value="Unassembled WGS sequence"/>
</dbReference>
<keyword evidence="3" id="KW-1185">Reference proteome</keyword>
<gene>
    <name evidence="2" type="ORF">FNX44_009985</name>
    <name evidence="1" type="ORF">H3146_10590</name>
</gene>
<evidence type="ECO:0000313" key="1">
    <source>
        <dbReference type="EMBL" id="MBB1253810.1"/>
    </source>
</evidence>
<evidence type="ECO:0000313" key="2">
    <source>
        <dbReference type="EMBL" id="MQS02198.1"/>
    </source>
</evidence>
<proteinExistence type="predicted"/>
<dbReference type="InterPro" id="IPR025851">
    <property type="entry name" value="SUKH-4"/>
</dbReference>
<sequence length="703" mass="76487">MGSVACAEALGVWMREWAARPETAGSVLWLDGVDELSARAVEGEFEVPGLVVIDCAGLLAEEVAERVAEGTGAAAPERFDDGFHEVLRRRMRGEWLVVLLNVGLAGRVRCSVAPRRIAWQVAASLARFRGPGMTCRVVAHVADAGAAAAEWGGDVRTVEGAVAPGEVASQGPGSWLSCLALAESSMVPVEVWAALCGGDVGGEELSRFAEGAPLLEVVERPGLGLVVGFVSEAVARRMRAAVPEGEAAAFHRAVLELFARDASASEAFAWYGRRALAGHAAVVGELDAFLSDTAVLVRVDHDVLWDAFERAFSGVLVPRGGRAEVLYYLAERSVWPGSRGEWLSLLHHALLVRGDRAAAEEIERHGGEVMPWRTTWAHVVAPGDFSTWSLVERPSAPQVLEPAVAHGRPSVRAIDRGEEPRAWDLVTGEPLRRVPDAPESPVVVKAYRGRDGWSLYGSRRPAAGIPRMPRYVAVAARLRERVVMAAEDGIFGLVLDEARAAQTPTGVMKRPLLSLVRLAPLPLPSEASQPSYDWLVAVWGEDAVRRFAPEDLPAELTDPEARRFLLDVGLPCVEGFLELDTSSLASGGLEVVLPTTEGPYALDPDRGPYCALGRWQEAELLLECRTGRVVQDGWSGLTDSLAACSLAEFVAMARLYFWWYRSRWPEDDLAEDVRRWWEEISPEAAATDGWQRVFEDYNFADRM</sequence>
<dbReference type="OrthoDB" id="3860495at2"/>
<dbReference type="Proteomes" id="UP000525686">
    <property type="component" value="Unassembled WGS sequence"/>
</dbReference>
<organism evidence="2 3">
    <name type="scientific">Streptomyces alkaliterrae</name>
    <dbReference type="NCBI Taxonomy" id="2213162"/>
    <lineage>
        <taxon>Bacteria</taxon>
        <taxon>Bacillati</taxon>
        <taxon>Actinomycetota</taxon>
        <taxon>Actinomycetes</taxon>
        <taxon>Kitasatosporales</taxon>
        <taxon>Streptomycetaceae</taxon>
        <taxon>Streptomyces</taxon>
    </lineage>
</organism>
<protein>
    <submittedName>
        <fullName evidence="1">SUKH-4 family immunity protein</fullName>
    </submittedName>
</protein>
<name>A0A5P0YPL8_9ACTN</name>
<reference evidence="1" key="3">
    <citation type="journal article" name="Syst. Appl. Microbiol.">
        <title>Streptomyces alkaliterrae sp. nov., isolated from an alkaline soil, and emended descriptions of Streptomyces alkaliphilus, Streptomyces calidiresistens and Streptomyces durbertensis.</title>
        <authorList>
            <person name="Swiecimska M."/>
            <person name="Golinska P."/>
            <person name="Nouioui I."/>
            <person name="Wypij M."/>
            <person name="Rai M."/>
            <person name="Sangal V."/>
            <person name="Goodfellow M."/>
        </authorList>
    </citation>
    <scope>NUCLEOTIDE SEQUENCE</scope>
    <source>
        <strain evidence="1">OF3</strain>
    </source>
</reference>
<evidence type="ECO:0000313" key="3">
    <source>
        <dbReference type="Proteomes" id="UP000320857"/>
    </source>
</evidence>
<dbReference type="EMBL" id="JABJWZ010000071">
    <property type="protein sequence ID" value="MBB1253810.1"/>
    <property type="molecule type" value="Genomic_DNA"/>
</dbReference>
<dbReference type="EMBL" id="VJYK02000077">
    <property type="protein sequence ID" value="MQS02198.1"/>
    <property type="molecule type" value="Genomic_DNA"/>
</dbReference>
<evidence type="ECO:0000313" key="4">
    <source>
        <dbReference type="Proteomes" id="UP000525686"/>
    </source>
</evidence>
<comment type="caution">
    <text evidence="2">The sequence shown here is derived from an EMBL/GenBank/DDBJ whole genome shotgun (WGS) entry which is preliminary data.</text>
</comment>
<dbReference type="Pfam" id="PF14435">
    <property type="entry name" value="SUKH-4"/>
    <property type="match status" value="1"/>
</dbReference>
<reference evidence="4" key="2">
    <citation type="submission" date="2020-05" db="EMBL/GenBank/DDBJ databases">
        <title>Classification of alakaliphilic streptomycetes isolated from an alkaline soil next to Lonar Crater, India and a proposal for the recognition of Streptomyces alkaliterrae sp. nov.</title>
        <authorList>
            <person name="Golinska P."/>
        </authorList>
    </citation>
    <scope>NUCLEOTIDE SEQUENCE [LARGE SCALE GENOMIC DNA]</scope>
    <source>
        <strain evidence="4">OF3</strain>
    </source>
</reference>
<reference evidence="2 3" key="1">
    <citation type="submission" date="2019-10" db="EMBL/GenBank/DDBJ databases">
        <title>Streptomyces sp. nov., a novel actinobacterium isolated from alkaline environment.</title>
        <authorList>
            <person name="Golinska P."/>
        </authorList>
    </citation>
    <scope>NUCLEOTIDE SEQUENCE [LARGE SCALE GENOMIC DNA]</scope>
    <source>
        <strain evidence="2 3">OF1</strain>
    </source>
</reference>
<accession>A0A5P0YPL8</accession>
<dbReference type="AlphaFoldDB" id="A0A5P0YPL8"/>
<dbReference type="RefSeq" id="WP_143647662.1">
    <property type="nucleotide sequence ID" value="NZ_JABJWZ010000071.1"/>
</dbReference>